<dbReference type="Proteomes" id="UP000626210">
    <property type="component" value="Unassembled WGS sequence"/>
</dbReference>
<name>A0ABQ3GHK0_9BURK</name>
<evidence type="ECO:0000313" key="2">
    <source>
        <dbReference type="EMBL" id="GHD04858.1"/>
    </source>
</evidence>
<dbReference type="InterPro" id="IPR006680">
    <property type="entry name" value="Amidohydro-rel"/>
</dbReference>
<dbReference type="SUPFAM" id="SSF51338">
    <property type="entry name" value="Composite domain of metallo-dependent hydrolases"/>
    <property type="match status" value="1"/>
</dbReference>
<dbReference type="EMBL" id="BMYK01000057">
    <property type="protein sequence ID" value="GHD04858.1"/>
    <property type="molecule type" value="Genomic_DNA"/>
</dbReference>
<evidence type="ECO:0000313" key="3">
    <source>
        <dbReference type="Proteomes" id="UP000626210"/>
    </source>
</evidence>
<dbReference type="PANTHER" id="PTHR43135:SF3">
    <property type="entry name" value="ALPHA-D-RIBOSE 1-METHYLPHOSPHONATE 5-TRIPHOSPHATE DIPHOSPHATASE"/>
    <property type="match status" value="1"/>
</dbReference>
<reference evidence="3" key="1">
    <citation type="journal article" date="2019" name="Int. J. Syst. Evol. Microbiol.">
        <title>The Global Catalogue of Microorganisms (GCM) 10K type strain sequencing project: providing services to taxonomists for standard genome sequencing and annotation.</title>
        <authorList>
            <consortium name="The Broad Institute Genomics Platform"/>
            <consortium name="The Broad Institute Genome Sequencing Center for Infectious Disease"/>
            <person name="Wu L."/>
            <person name="Ma J."/>
        </authorList>
    </citation>
    <scope>NUCLEOTIDE SEQUENCE [LARGE SCALE GENOMIC DNA]</scope>
    <source>
        <strain evidence="3">KCTC 23314</strain>
    </source>
</reference>
<keyword evidence="3" id="KW-1185">Reference proteome</keyword>
<sequence length="439" mass="48213">MADVHFTNVRIFDGGGEQPFLGELLVSGNRIQRVVKTAFGQRSQPVAGALVIDGGGAFLMPGMVEAHTHFSWNDQPSLDAIQRMPPEEHILWCAEVARRYLDMGWTSCVGAACAKPRLDVVIRNAINDGTIVGPRYLAASQEITVPGGLGDTTQPHLPQPEFAFGAVVSGAEEMRRCVRMFAKYGVDSLKINLSGESITGMSSEMSQFTEEEIRTCVQEAKAWGKRVAAHARSTWAIKQCVKQGIEVIYHASFADEEALDLLEAHKFEHFIAPGLAWLIRTVNNASEYGLTPEVTKKMGYHRELEAAIASMQAMRKRGIRILPGGDYGFAWTPHGTNARDLEYFVRHVGMSTMEALLSATAWGGPMMKQGKDIGYLREGCLADILLIDGDPLADITILQDKARILAVMKDGAFHRAPPVREGSGSAYLREVRPMNRWAA</sequence>
<dbReference type="Gene3D" id="3.20.20.140">
    <property type="entry name" value="Metal-dependent hydrolases"/>
    <property type="match status" value="1"/>
</dbReference>
<proteinExistence type="predicted"/>
<dbReference type="Gene3D" id="2.30.40.10">
    <property type="entry name" value="Urease, subunit C, domain 1"/>
    <property type="match status" value="1"/>
</dbReference>
<dbReference type="Pfam" id="PF01979">
    <property type="entry name" value="Amidohydro_1"/>
    <property type="match status" value="1"/>
</dbReference>
<dbReference type="RefSeq" id="WP_189691124.1">
    <property type="nucleotide sequence ID" value="NZ_BMYK01000057.1"/>
</dbReference>
<dbReference type="InterPro" id="IPR011059">
    <property type="entry name" value="Metal-dep_hydrolase_composite"/>
</dbReference>
<feature type="domain" description="Amidohydrolase-related" evidence="1">
    <location>
        <begin position="58"/>
        <end position="411"/>
    </location>
</feature>
<dbReference type="PANTHER" id="PTHR43135">
    <property type="entry name" value="ALPHA-D-RIBOSE 1-METHYLPHOSPHONATE 5-TRIPHOSPHATE DIPHOSPHATASE"/>
    <property type="match status" value="1"/>
</dbReference>
<organism evidence="2 3">
    <name type="scientific">Pseudorhodoferax aquiterrae</name>
    <dbReference type="NCBI Taxonomy" id="747304"/>
    <lineage>
        <taxon>Bacteria</taxon>
        <taxon>Pseudomonadati</taxon>
        <taxon>Pseudomonadota</taxon>
        <taxon>Betaproteobacteria</taxon>
        <taxon>Burkholderiales</taxon>
        <taxon>Comamonadaceae</taxon>
    </lineage>
</organism>
<protein>
    <submittedName>
        <fullName evidence="2">Xaa-Pro dipeptidase</fullName>
    </submittedName>
</protein>
<comment type="caution">
    <text evidence="2">The sequence shown here is derived from an EMBL/GenBank/DDBJ whole genome shotgun (WGS) entry which is preliminary data.</text>
</comment>
<dbReference type="SUPFAM" id="SSF51556">
    <property type="entry name" value="Metallo-dependent hydrolases"/>
    <property type="match status" value="1"/>
</dbReference>
<dbReference type="InterPro" id="IPR057744">
    <property type="entry name" value="OTAase-like"/>
</dbReference>
<dbReference type="InterPro" id="IPR051781">
    <property type="entry name" value="Metallo-dep_Hydrolase"/>
</dbReference>
<gene>
    <name evidence="2" type="ORF">GCM10007320_66230</name>
</gene>
<dbReference type="InterPro" id="IPR032466">
    <property type="entry name" value="Metal_Hydrolase"/>
</dbReference>
<evidence type="ECO:0000259" key="1">
    <source>
        <dbReference type="Pfam" id="PF01979"/>
    </source>
</evidence>
<accession>A0ABQ3GHK0</accession>
<dbReference type="CDD" id="cd01299">
    <property type="entry name" value="Met_dep_hydrolase_A"/>
    <property type="match status" value="1"/>
</dbReference>